<protein>
    <submittedName>
        <fullName evidence="2">BTB/POZ domain-containing protein</fullName>
    </submittedName>
</protein>
<keyword evidence="3" id="KW-1185">Reference proteome</keyword>
<name>A0A7D3R1Q1_9VIRU</name>
<feature type="domain" description="BTB" evidence="1">
    <location>
        <begin position="1"/>
        <end position="83"/>
    </location>
</feature>
<sequence>MDITLNILFLNDDNIQENLIINTKKDIVIKQSEYFKGLFSNVYKDSTEKTISIDLTQFKYNLSKGILQIFFDIMLDPSYTFKRIKGNTKIKTLMDTDLQETKFTYTHKINLGLTDLIHIDQLYQIIQLSDYFHSEFINNLISNTINNYCSLINELNNKYKIAYNGKPYIKSTINSYFSNDDEEEEPVYKYKLPSKMGKKFTQTKVAKKSLAKTKSKVIVYEEEDEEKKPVFLDDDIEDELEEEIIVEESTSMIETINDEFILEMDTLSAIDPSDLRNDISISNCITIINDFLVNIYQIFLGFKLSNNSDKFNELVKQVEKIISVIKNIKQTYIRIELSSIHISKDEIHNIPLNDYYNLLNCVGNVINVEKELLKVYDFYDIMLYDEHEYDMFKYNGTNYKYQINKQTIKSKDNFIKTFSEKTNNMFDHIEWNNMIISGGFIYGLIDDLTNSMINSTDIDIFVIGNQEEVQYKVQYLLEYFNTYGPFYIKRGKVITILIPSFGYDIQIIPTDKTTGEEVINNFDLSYVSLYYDGTDIYTNIDGLMSLKYKLAIYNNKLVRNEDRKLVNPVSDMRIYKTYLKGVNILHEKSFDNECISDDQIDTQILEKSNKQLIKKPLLVRKLLLQLDNVADMIYLIKLYYKSRYVDTIMDQINKTTDYTSNEYDSLTKITKVNLDNIKKLKETKVKGELIRYSLITNDDREIKKLTIEIDYSNYKFTMNEHDAKLILEINHDIEVKLDKIAKLLTNHIVTKRKLKIYTYKNGDDDKSFIHVHIDKKNMNKYKEITDKLSSYDPENTNIKVIASGKLWYAKDTESRGIKFVLDSYKIREHKYII</sequence>
<evidence type="ECO:0000313" key="3">
    <source>
        <dbReference type="Proteomes" id="UP001162001"/>
    </source>
</evidence>
<dbReference type="EMBL" id="MT418680">
    <property type="protein sequence ID" value="QKF94682.1"/>
    <property type="molecule type" value="Genomic_DNA"/>
</dbReference>
<reference evidence="2 3" key="1">
    <citation type="submission" date="2020-04" db="EMBL/GenBank/DDBJ databases">
        <title>Advantages and limits of metagenomic assembly and binning of a giant virus.</title>
        <authorList>
            <person name="Schulz F."/>
            <person name="Andreani J."/>
            <person name="Francis R."/>
            <person name="Boudjemaa H."/>
            <person name="Bou Khalil J.Y."/>
            <person name="Lee J."/>
            <person name="La Scola B."/>
            <person name="Woyke T."/>
        </authorList>
    </citation>
    <scope>NUCLEOTIDE SEQUENCE [LARGE SCALE GENOMIC DNA]</scope>
    <source>
        <strain evidence="2 3">FV1/VV64</strain>
    </source>
</reference>
<evidence type="ECO:0000313" key="2">
    <source>
        <dbReference type="EMBL" id="QKF94682.1"/>
    </source>
</evidence>
<gene>
    <name evidence="2" type="ORF">Fadolivirus_1_1224</name>
</gene>
<dbReference type="InterPro" id="IPR000210">
    <property type="entry name" value="BTB/POZ_dom"/>
</dbReference>
<dbReference type="Proteomes" id="UP001162001">
    <property type="component" value="Segment"/>
</dbReference>
<evidence type="ECO:0000259" key="1">
    <source>
        <dbReference type="PROSITE" id="PS50097"/>
    </source>
</evidence>
<proteinExistence type="predicted"/>
<dbReference type="PROSITE" id="PS50097">
    <property type="entry name" value="BTB"/>
    <property type="match status" value="1"/>
</dbReference>
<organism evidence="2 3">
    <name type="scientific">Fadolivirus FV1/VV64</name>
    <dbReference type="NCBI Taxonomy" id="3070911"/>
    <lineage>
        <taxon>Viruses</taxon>
        <taxon>Varidnaviria</taxon>
        <taxon>Bamfordvirae</taxon>
        <taxon>Nucleocytoviricota</taxon>
        <taxon>Megaviricetes</taxon>
        <taxon>Imitervirales</taxon>
        <taxon>Mimiviridae</taxon>
        <taxon>Klosneuvirinae</taxon>
        <taxon>Fadolivirus</taxon>
        <taxon>Fadolivirus algeromassiliense</taxon>
    </lineage>
</organism>
<accession>A0A7D3R1Q1</accession>